<protein>
    <recommendedName>
        <fullName evidence="3">Transposase</fullName>
    </recommendedName>
</protein>
<proteinExistence type="predicted"/>
<reference evidence="1 2" key="1">
    <citation type="journal article" date="2020" name="ISME J.">
        <title>Comparative genomics reveals insights into cyanobacterial evolution and habitat adaptation.</title>
        <authorList>
            <person name="Chen M.Y."/>
            <person name="Teng W.K."/>
            <person name="Zhao L."/>
            <person name="Hu C.X."/>
            <person name="Zhou Y.K."/>
            <person name="Han B.P."/>
            <person name="Song L.R."/>
            <person name="Shu W.S."/>
        </authorList>
    </citation>
    <scope>NUCLEOTIDE SEQUENCE [LARGE SCALE GENOMIC DNA]</scope>
    <source>
        <strain evidence="1 2">FACHB-838</strain>
    </source>
</reference>
<evidence type="ECO:0000313" key="2">
    <source>
        <dbReference type="Proteomes" id="UP000623440"/>
    </source>
</evidence>
<dbReference type="EMBL" id="JACJSI010000004">
    <property type="protein sequence ID" value="MBD2528650.1"/>
    <property type="molecule type" value="Genomic_DNA"/>
</dbReference>
<gene>
    <name evidence="1" type="ORF">H6G97_03370</name>
</gene>
<organism evidence="1 2">
    <name type="scientific">Nostoc flagelliforme FACHB-838</name>
    <dbReference type="NCBI Taxonomy" id="2692904"/>
    <lineage>
        <taxon>Bacteria</taxon>
        <taxon>Bacillati</taxon>
        <taxon>Cyanobacteriota</taxon>
        <taxon>Cyanophyceae</taxon>
        <taxon>Nostocales</taxon>
        <taxon>Nostocaceae</taxon>
        <taxon>Nostoc</taxon>
    </lineage>
</organism>
<accession>A0ABR8DIG4</accession>
<sequence>MISAVKKRSPLKNISHRAIALATAMNLVDVGFLVVRGDTNLNNERRTNNHSYI</sequence>
<name>A0ABR8DIG4_9NOSO</name>
<keyword evidence="2" id="KW-1185">Reference proteome</keyword>
<evidence type="ECO:0008006" key="3">
    <source>
        <dbReference type="Google" id="ProtNLM"/>
    </source>
</evidence>
<dbReference type="Proteomes" id="UP000623440">
    <property type="component" value="Unassembled WGS sequence"/>
</dbReference>
<evidence type="ECO:0000313" key="1">
    <source>
        <dbReference type="EMBL" id="MBD2528650.1"/>
    </source>
</evidence>
<comment type="caution">
    <text evidence="1">The sequence shown here is derived from an EMBL/GenBank/DDBJ whole genome shotgun (WGS) entry which is preliminary data.</text>
</comment>